<dbReference type="EMBL" id="VYTZ01000003">
    <property type="protein sequence ID" value="KAA9379677.1"/>
    <property type="molecule type" value="Genomic_DNA"/>
</dbReference>
<gene>
    <name evidence="1" type="ORF">F5972_08475</name>
</gene>
<accession>A0A5J5K5W1</accession>
<evidence type="ECO:0000313" key="1">
    <source>
        <dbReference type="EMBL" id="KAA9379677.1"/>
    </source>
</evidence>
<proteinExistence type="predicted"/>
<protein>
    <submittedName>
        <fullName evidence="1">Uncharacterized protein</fullName>
    </submittedName>
</protein>
<sequence length="112" mass="12574">MKEVVLMSRPSAPHAQQQLRQLLDDAYGGDPVAALLDLADIGDLAVAYLNRDWFADYLHRAHGLQLTPEQWRDISSHLDDFHDHVRAYGQPNITHEFAAEVCRMAGVLPADN</sequence>
<dbReference type="RefSeq" id="WP_150932866.1">
    <property type="nucleotide sequence ID" value="NZ_VYTZ01000003.1"/>
</dbReference>
<organism evidence="1 2">
    <name type="scientific">Microbispora cellulosiformans</name>
    <dbReference type="NCBI Taxonomy" id="2614688"/>
    <lineage>
        <taxon>Bacteria</taxon>
        <taxon>Bacillati</taxon>
        <taxon>Actinomycetota</taxon>
        <taxon>Actinomycetes</taxon>
        <taxon>Streptosporangiales</taxon>
        <taxon>Streptosporangiaceae</taxon>
        <taxon>Microbispora</taxon>
    </lineage>
</organism>
<evidence type="ECO:0000313" key="2">
    <source>
        <dbReference type="Proteomes" id="UP000327011"/>
    </source>
</evidence>
<dbReference type="AlphaFoldDB" id="A0A5J5K5W1"/>
<comment type="caution">
    <text evidence="1">The sequence shown here is derived from an EMBL/GenBank/DDBJ whole genome shotgun (WGS) entry which is preliminary data.</text>
</comment>
<reference evidence="1 2" key="1">
    <citation type="submission" date="2019-09" db="EMBL/GenBank/DDBJ databases">
        <title>Screening of Novel Bioactive Compounds from Soil-Associated.</title>
        <authorList>
            <person name="Gong X."/>
        </authorList>
    </citation>
    <scope>NUCLEOTIDE SEQUENCE [LARGE SCALE GENOMIC DNA]</scope>
    <source>
        <strain evidence="1 2">Gxj-6</strain>
    </source>
</reference>
<keyword evidence="2" id="KW-1185">Reference proteome</keyword>
<name>A0A5J5K5W1_9ACTN</name>
<dbReference type="Proteomes" id="UP000327011">
    <property type="component" value="Unassembled WGS sequence"/>
</dbReference>